<keyword evidence="2" id="KW-1185">Reference proteome</keyword>
<organism evidence="1 2">
    <name type="scientific">Kushneria pakistanensis</name>
    <dbReference type="NCBI Taxonomy" id="1508770"/>
    <lineage>
        <taxon>Bacteria</taxon>
        <taxon>Pseudomonadati</taxon>
        <taxon>Pseudomonadota</taxon>
        <taxon>Gammaproteobacteria</taxon>
        <taxon>Oceanospirillales</taxon>
        <taxon>Halomonadaceae</taxon>
        <taxon>Kushneria</taxon>
    </lineage>
</organism>
<dbReference type="RefSeq" id="WP_189520020.1">
    <property type="nucleotide sequence ID" value="NZ_BMZM01000006.1"/>
</dbReference>
<evidence type="ECO:0000313" key="2">
    <source>
        <dbReference type="Proteomes" id="UP000604243"/>
    </source>
</evidence>
<sequence length="149" mass="16898">MNFIGIAGSRCDQRQKMADQITSAAREMGGGPRRMICHALYDPKPRHATSEKMRADRVRELIEDMVGMKFDGCVFSQVYTESEAAVIREHGGVIWHLQGQPSDQVMIRRGDLMITLTPGGDRHYVDAIEALSEIDLQEQRAHRRERMTA</sequence>
<accession>A0ABQ3FRR9</accession>
<comment type="caution">
    <text evidence="1">The sequence shown here is derived from an EMBL/GenBank/DDBJ whole genome shotgun (WGS) entry which is preliminary data.</text>
</comment>
<evidence type="ECO:0000313" key="1">
    <source>
        <dbReference type="EMBL" id="GHC34541.1"/>
    </source>
</evidence>
<dbReference type="Proteomes" id="UP000604243">
    <property type="component" value="Unassembled WGS sequence"/>
</dbReference>
<name>A0ABQ3FRR9_9GAMM</name>
<gene>
    <name evidence="1" type="ORF">GCM10010082_31520</name>
</gene>
<protein>
    <submittedName>
        <fullName evidence="1">Uncharacterized protein</fullName>
    </submittedName>
</protein>
<dbReference type="EMBL" id="BMZM01000006">
    <property type="protein sequence ID" value="GHC34541.1"/>
    <property type="molecule type" value="Genomic_DNA"/>
</dbReference>
<reference evidence="2" key="1">
    <citation type="journal article" date="2019" name="Int. J. Syst. Evol. Microbiol.">
        <title>The Global Catalogue of Microorganisms (GCM) 10K type strain sequencing project: providing services to taxonomists for standard genome sequencing and annotation.</title>
        <authorList>
            <consortium name="The Broad Institute Genomics Platform"/>
            <consortium name="The Broad Institute Genome Sequencing Center for Infectious Disease"/>
            <person name="Wu L."/>
            <person name="Ma J."/>
        </authorList>
    </citation>
    <scope>NUCLEOTIDE SEQUENCE [LARGE SCALE GENOMIC DNA]</scope>
    <source>
        <strain evidence="2">KCTC 42082</strain>
    </source>
</reference>
<proteinExistence type="predicted"/>